<dbReference type="PANTHER" id="PTHR32022">
    <property type="entry name" value="D-GLUTAMATE CYCLASE, MITOCHONDRIAL"/>
    <property type="match status" value="1"/>
</dbReference>
<dbReference type="Proteomes" id="UP000708148">
    <property type="component" value="Unassembled WGS sequence"/>
</dbReference>
<dbReference type="Pfam" id="PF14336">
    <property type="entry name" value="GLUCM-like_C"/>
    <property type="match status" value="1"/>
</dbReference>
<reference evidence="2" key="1">
    <citation type="submission" date="2020-12" db="EMBL/GenBank/DDBJ databases">
        <authorList>
            <person name="Iha C."/>
        </authorList>
    </citation>
    <scope>NUCLEOTIDE SEQUENCE</scope>
</reference>
<evidence type="ECO:0000313" key="3">
    <source>
        <dbReference type="Proteomes" id="UP000708148"/>
    </source>
</evidence>
<feature type="domain" description="D-glutamate cyclase-like C-terminal" evidence="1">
    <location>
        <begin position="3"/>
        <end position="226"/>
    </location>
</feature>
<protein>
    <recommendedName>
        <fullName evidence="1">D-glutamate cyclase-like C-terminal domain-containing protein</fullName>
    </recommendedName>
</protein>
<evidence type="ECO:0000313" key="2">
    <source>
        <dbReference type="EMBL" id="CAD7705120.1"/>
    </source>
</evidence>
<dbReference type="InterPro" id="IPR025504">
    <property type="entry name" value="GLUCM_C"/>
</dbReference>
<gene>
    <name evidence="2" type="ORF">OSTQU699_LOCUS10475</name>
</gene>
<dbReference type="AlphaFoldDB" id="A0A8S1JDM4"/>
<dbReference type="Gene3D" id="3.90.1640.20">
    <property type="entry name" value="TON_0340"/>
    <property type="match status" value="1"/>
</dbReference>
<keyword evidence="3" id="KW-1185">Reference proteome</keyword>
<accession>A0A8S1JDM4</accession>
<dbReference type="EMBL" id="CAJHUC010003021">
    <property type="protein sequence ID" value="CAD7705120.1"/>
    <property type="molecule type" value="Genomic_DNA"/>
</dbReference>
<comment type="caution">
    <text evidence="2">The sequence shown here is derived from an EMBL/GenBank/DDBJ whole genome shotgun (WGS) entry which is preliminary data.</text>
</comment>
<dbReference type="OrthoDB" id="10262538at2759"/>
<dbReference type="PANTHER" id="PTHR32022:SF10">
    <property type="entry name" value="D-GLUTAMATE CYCLASE, MITOCHONDRIAL"/>
    <property type="match status" value="1"/>
</dbReference>
<organism evidence="2 3">
    <name type="scientific">Ostreobium quekettii</name>
    <dbReference type="NCBI Taxonomy" id="121088"/>
    <lineage>
        <taxon>Eukaryota</taxon>
        <taxon>Viridiplantae</taxon>
        <taxon>Chlorophyta</taxon>
        <taxon>core chlorophytes</taxon>
        <taxon>Ulvophyceae</taxon>
        <taxon>TCBD clade</taxon>
        <taxon>Bryopsidales</taxon>
        <taxon>Ostreobineae</taxon>
        <taxon>Ostreobiaceae</taxon>
        <taxon>Ostreobium</taxon>
    </lineage>
</organism>
<evidence type="ECO:0000259" key="1">
    <source>
        <dbReference type="Pfam" id="PF14336"/>
    </source>
</evidence>
<name>A0A8S1JDM4_9CHLO</name>
<sequence>MCAGVPVCMVTDMNCASALRVALREAGQRSPGVIALPVQCPDPEMGSLVSSILSDWESPDSGGAPVSHVLAVERAGPAADGRVYNMSKQDITCYNAPLHLLYGRHGSRHRVAIGDGGNELGMGLVPRNLLENVRHGTHIACDIPCETLVVSGVSNWGVWSLMGALAVLKKSWKPCLVESISEEVSLRVLKKTVAEGPAVDGVTGKRTFSVDGLPWQEHAKVLDEIRNIVSE</sequence>
<proteinExistence type="predicted"/>